<dbReference type="RefSeq" id="WP_120745014.1">
    <property type="nucleotide sequence ID" value="NZ_RBDX01000007.1"/>
</dbReference>
<protein>
    <submittedName>
        <fullName evidence="1">Uncharacterized protein</fullName>
    </submittedName>
</protein>
<evidence type="ECO:0000313" key="2">
    <source>
        <dbReference type="Proteomes" id="UP000275024"/>
    </source>
</evidence>
<reference evidence="1 2" key="1">
    <citation type="submission" date="2018-09" db="EMBL/GenBank/DDBJ databases">
        <title>Streptomyces sp. nov. DS1-2, an endophytic actinomycete isolated from roots of Dendrobium scabrilingue.</title>
        <authorList>
            <person name="Kuncharoen N."/>
            <person name="Kudo T."/>
            <person name="Ohkuma M."/>
            <person name="Yuki M."/>
            <person name="Tanasupawat S."/>
        </authorList>
    </citation>
    <scope>NUCLEOTIDE SEQUENCE [LARGE SCALE GENOMIC DNA]</scope>
    <source>
        <strain evidence="1 2">AZ1-7</strain>
    </source>
</reference>
<accession>A0A3A9W8M1</accession>
<gene>
    <name evidence="1" type="ORF">D7319_11240</name>
</gene>
<dbReference type="AlphaFoldDB" id="A0A3A9W8M1"/>
<dbReference type="EMBL" id="RBDX01000007">
    <property type="protein sequence ID" value="RKN09631.1"/>
    <property type="molecule type" value="Genomic_DNA"/>
</dbReference>
<sequence>MGKRGVVTDYAGEELYPGDLVAYATRQGNRVRLSDAIILDVTTFLVDGRLRPMLKVQPTGTESGFVKRRSLRSEWISAEHVRLILVQVTGENGDE</sequence>
<dbReference type="Proteomes" id="UP000275024">
    <property type="component" value="Unassembled WGS sequence"/>
</dbReference>
<proteinExistence type="predicted"/>
<evidence type="ECO:0000313" key="1">
    <source>
        <dbReference type="EMBL" id="RKN09631.1"/>
    </source>
</evidence>
<name>A0A3A9W8M1_9ACTN</name>
<organism evidence="1 2">
    <name type="scientific">Streptomyces radicis</name>
    <dbReference type="NCBI Taxonomy" id="1750517"/>
    <lineage>
        <taxon>Bacteria</taxon>
        <taxon>Bacillati</taxon>
        <taxon>Actinomycetota</taxon>
        <taxon>Actinomycetes</taxon>
        <taxon>Kitasatosporales</taxon>
        <taxon>Streptomycetaceae</taxon>
        <taxon>Streptomyces</taxon>
    </lineage>
</organism>
<comment type="caution">
    <text evidence="1">The sequence shown here is derived from an EMBL/GenBank/DDBJ whole genome shotgun (WGS) entry which is preliminary data.</text>
</comment>